<dbReference type="PROSITE" id="PS01315">
    <property type="entry name" value="CDS"/>
    <property type="match status" value="1"/>
</dbReference>
<reference evidence="9 10" key="1">
    <citation type="submission" date="2018-05" db="EMBL/GenBank/DDBJ databases">
        <title>Genomic Encyclopedia of Type Strains, Phase IV (KMG-IV): sequencing the most valuable type-strain genomes for metagenomic binning, comparative biology and taxonomic classification.</title>
        <authorList>
            <person name="Goeker M."/>
        </authorList>
    </citation>
    <scope>NUCLEOTIDE SEQUENCE [LARGE SCALE GENOMIC DNA]</scope>
    <source>
        <strain evidence="9 10">DSM 25134</strain>
    </source>
</reference>
<gene>
    <name evidence="9" type="ORF">DFR38_111147</name>
</gene>
<dbReference type="GO" id="GO:0016024">
    <property type="term" value="P:CDP-diacylglycerol biosynthetic process"/>
    <property type="evidence" value="ECO:0007669"/>
    <property type="project" value="UniProtKB-UniPathway"/>
</dbReference>
<keyword evidence="3 7" id="KW-0808">Transferase</keyword>
<dbReference type="Pfam" id="PF01148">
    <property type="entry name" value="CTP_transf_1"/>
    <property type="match status" value="1"/>
</dbReference>
<dbReference type="RefSeq" id="WP_059287280.1">
    <property type="nucleotide sequence ID" value="NZ_LNQU01000182.1"/>
</dbReference>
<feature type="transmembrane region" description="Helical" evidence="8">
    <location>
        <begin position="116"/>
        <end position="137"/>
    </location>
</feature>
<evidence type="ECO:0000313" key="10">
    <source>
        <dbReference type="Proteomes" id="UP000248395"/>
    </source>
</evidence>
<keyword evidence="6 8" id="KW-0472">Membrane</keyword>
<evidence type="ECO:0000256" key="2">
    <source>
        <dbReference type="ARBA" id="ARBA00010185"/>
    </source>
</evidence>
<dbReference type="GO" id="GO:0009273">
    <property type="term" value="P:peptidoglycan-based cell wall biogenesis"/>
    <property type="evidence" value="ECO:0007669"/>
    <property type="project" value="TreeGrafter"/>
</dbReference>
<feature type="transmembrane region" description="Helical" evidence="8">
    <location>
        <begin position="250"/>
        <end position="270"/>
    </location>
</feature>
<comment type="similarity">
    <text evidence="2 7">Belongs to the CDS family.</text>
</comment>
<sequence>MFNLLLPPPLLWALGGVFLLLVLASSSIRLLEARKPEKNWLELKLRIKTWWWIVGCFSLTILGNIPVALVVFALISFLALKEYLTLCATRTADHVVLFWAYLSIPLQYYWLGIHWYGMFIIFIPVYIFLFLPMRMVLIGETQGFLKAAASLQWGLMISVFCLSHMAAVLTLPQLTGIGVPAQGAMMLFYLVTLTQLNDVAQYLWGKSCGKRKIAPKVSPNKTLEGFVGGALTTSVLGWLLGPWLTPFSPLYAALAGLLIGTMGFIGDIVISAVKRDIGVKDSGRLLPGHGGILDRLDSLTYTAPLFFHYVHYLYF</sequence>
<feature type="transmembrane region" description="Helical" evidence="8">
    <location>
        <begin position="225"/>
        <end position="244"/>
    </location>
</feature>
<comment type="pathway">
    <text evidence="7">Phospholipid metabolism; CDP-diacylglycerol biosynthesis; CDP-diacylglycerol from sn-glycerol 3-phosphate: step 3/3.</text>
</comment>
<feature type="transmembrane region" description="Helical" evidence="8">
    <location>
        <begin position="50"/>
        <end position="80"/>
    </location>
</feature>
<dbReference type="InterPro" id="IPR000374">
    <property type="entry name" value="PC_trans"/>
</dbReference>
<feature type="transmembrane region" description="Helical" evidence="8">
    <location>
        <begin position="183"/>
        <end position="204"/>
    </location>
</feature>
<evidence type="ECO:0000313" key="9">
    <source>
        <dbReference type="EMBL" id="PXX45749.1"/>
    </source>
</evidence>
<name>A0A318JYF9_9NEIS</name>
<keyword evidence="5 8" id="KW-1133">Transmembrane helix</keyword>
<accession>A0A318JYF9</accession>
<evidence type="ECO:0000256" key="5">
    <source>
        <dbReference type="ARBA" id="ARBA00022989"/>
    </source>
</evidence>
<dbReference type="PANTHER" id="PTHR43535">
    <property type="entry name" value="PHOSPHATIDATE CYTIDYLYLTRANSFERASE"/>
    <property type="match status" value="1"/>
</dbReference>
<evidence type="ECO:0000256" key="8">
    <source>
        <dbReference type="SAM" id="Phobius"/>
    </source>
</evidence>
<proteinExistence type="inferred from homology"/>
<comment type="caution">
    <text evidence="9">The sequence shown here is derived from an EMBL/GenBank/DDBJ whole genome shotgun (WGS) entry which is preliminary data.</text>
</comment>
<keyword evidence="4 7" id="KW-0812">Transmembrane</keyword>
<dbReference type="OrthoDB" id="9799199at2"/>
<dbReference type="GO" id="GO:0005886">
    <property type="term" value="C:plasma membrane"/>
    <property type="evidence" value="ECO:0007669"/>
    <property type="project" value="TreeGrafter"/>
</dbReference>
<dbReference type="UniPathway" id="UPA00557">
    <property type="reaction ID" value="UER00614"/>
</dbReference>
<dbReference type="GO" id="GO:0004605">
    <property type="term" value="F:phosphatidate cytidylyltransferase activity"/>
    <property type="evidence" value="ECO:0007669"/>
    <property type="project" value="UniProtKB-EC"/>
</dbReference>
<evidence type="ECO:0000256" key="3">
    <source>
        <dbReference type="ARBA" id="ARBA00022679"/>
    </source>
</evidence>
<evidence type="ECO:0000256" key="7">
    <source>
        <dbReference type="RuleBase" id="RU003938"/>
    </source>
</evidence>
<dbReference type="Proteomes" id="UP000248395">
    <property type="component" value="Unassembled WGS sequence"/>
</dbReference>
<comment type="subcellular location">
    <subcellularLocation>
        <location evidence="1">Membrane</location>
        <topology evidence="1">Multi-pass membrane protein</topology>
    </subcellularLocation>
</comment>
<evidence type="ECO:0000256" key="1">
    <source>
        <dbReference type="ARBA" id="ARBA00004141"/>
    </source>
</evidence>
<comment type="catalytic activity">
    <reaction evidence="7">
        <text>a 1,2-diacyl-sn-glycero-3-phosphate + CTP + H(+) = a CDP-1,2-diacyl-sn-glycerol + diphosphate</text>
        <dbReference type="Rhea" id="RHEA:16229"/>
        <dbReference type="ChEBI" id="CHEBI:15378"/>
        <dbReference type="ChEBI" id="CHEBI:33019"/>
        <dbReference type="ChEBI" id="CHEBI:37563"/>
        <dbReference type="ChEBI" id="CHEBI:58332"/>
        <dbReference type="ChEBI" id="CHEBI:58608"/>
        <dbReference type="EC" id="2.7.7.41"/>
    </reaction>
</comment>
<protein>
    <recommendedName>
        <fullName evidence="7">Phosphatidate cytidylyltransferase</fullName>
        <ecNumber evidence="7">2.7.7.41</ecNumber>
    </recommendedName>
</protein>
<dbReference type="AlphaFoldDB" id="A0A318JYF9"/>
<dbReference type="EMBL" id="QJKC01000011">
    <property type="protein sequence ID" value="PXX45749.1"/>
    <property type="molecule type" value="Genomic_DNA"/>
</dbReference>
<evidence type="ECO:0000256" key="4">
    <source>
        <dbReference type="ARBA" id="ARBA00022692"/>
    </source>
</evidence>
<dbReference type="EC" id="2.7.7.41" evidence="7"/>
<organism evidence="9 10">
    <name type="scientific">Aquitalea magnusonii</name>
    <dbReference type="NCBI Taxonomy" id="332411"/>
    <lineage>
        <taxon>Bacteria</taxon>
        <taxon>Pseudomonadati</taxon>
        <taxon>Pseudomonadota</taxon>
        <taxon>Betaproteobacteria</taxon>
        <taxon>Neisseriales</taxon>
        <taxon>Chromobacteriaceae</taxon>
        <taxon>Aquitalea</taxon>
    </lineage>
</organism>
<dbReference type="PANTHER" id="PTHR43535:SF1">
    <property type="entry name" value="PHOSPHATIDATE CYTIDYLYLTRANSFERASE"/>
    <property type="match status" value="1"/>
</dbReference>
<feature type="transmembrane region" description="Helical" evidence="8">
    <location>
        <begin position="149"/>
        <end position="171"/>
    </location>
</feature>
<keyword evidence="7 9" id="KW-0548">Nucleotidyltransferase</keyword>
<evidence type="ECO:0000256" key="6">
    <source>
        <dbReference type="ARBA" id="ARBA00023136"/>
    </source>
</evidence>
<keyword evidence="10" id="KW-1185">Reference proteome</keyword>